<comment type="caution">
    <text evidence="2">The sequence shown here is derived from an EMBL/GenBank/DDBJ whole genome shotgun (WGS) entry which is preliminary data.</text>
</comment>
<feature type="region of interest" description="Disordered" evidence="1">
    <location>
        <begin position="45"/>
        <end position="117"/>
    </location>
</feature>
<protein>
    <submittedName>
        <fullName evidence="2">Uncharacterized protein</fullName>
    </submittedName>
</protein>
<proteinExistence type="predicted"/>
<evidence type="ECO:0000313" key="2">
    <source>
        <dbReference type="EMBL" id="GGZ55296.1"/>
    </source>
</evidence>
<name>A0ABQ3BU32_9GAMM</name>
<feature type="compositionally biased region" description="Basic residues" evidence="1">
    <location>
        <begin position="108"/>
        <end position="117"/>
    </location>
</feature>
<gene>
    <name evidence="2" type="ORF">GCM10008101_05890</name>
</gene>
<evidence type="ECO:0000256" key="1">
    <source>
        <dbReference type="SAM" id="MobiDB-lite"/>
    </source>
</evidence>
<dbReference type="EMBL" id="BMXY01000001">
    <property type="protein sequence ID" value="GGZ55296.1"/>
    <property type="molecule type" value="Genomic_DNA"/>
</dbReference>
<evidence type="ECO:0000313" key="3">
    <source>
        <dbReference type="Proteomes" id="UP000643403"/>
    </source>
</evidence>
<reference evidence="3" key="1">
    <citation type="journal article" date="2019" name="Int. J. Syst. Evol. Microbiol.">
        <title>The Global Catalogue of Microorganisms (GCM) 10K type strain sequencing project: providing services to taxonomists for standard genome sequencing and annotation.</title>
        <authorList>
            <consortium name="The Broad Institute Genomics Platform"/>
            <consortium name="The Broad Institute Genome Sequencing Center for Infectious Disease"/>
            <person name="Wu L."/>
            <person name="Ma J."/>
        </authorList>
    </citation>
    <scope>NUCLEOTIDE SEQUENCE [LARGE SCALE GENOMIC DNA]</scope>
    <source>
        <strain evidence="3">KCTC 22558</strain>
    </source>
</reference>
<keyword evidence="3" id="KW-1185">Reference proteome</keyword>
<sequence>MPMPHYSVAAETAWLLALFGARQPDGHPLLRCSRGWASIATSRSTDANDVGYGDTGQVVTGTNEGESGVVRDLNFGNRHFGTVRSSLPPRRKAPAGSSRTPTALPPHAFRRMARRRA</sequence>
<accession>A0ABQ3BU32</accession>
<organism evidence="2 3">
    <name type="scientific">Cognatilysobacter xinjiangensis</name>
    <dbReference type="NCBI Taxonomy" id="546892"/>
    <lineage>
        <taxon>Bacteria</taxon>
        <taxon>Pseudomonadati</taxon>
        <taxon>Pseudomonadota</taxon>
        <taxon>Gammaproteobacteria</taxon>
        <taxon>Lysobacterales</taxon>
        <taxon>Lysobacteraceae</taxon>
        <taxon>Cognatilysobacter</taxon>
    </lineage>
</organism>
<dbReference type="Proteomes" id="UP000643403">
    <property type="component" value="Unassembled WGS sequence"/>
</dbReference>